<dbReference type="AlphaFoldDB" id="A0A084EGX4"/>
<comment type="caution">
    <text evidence="1">The sequence shown here is derived from an EMBL/GenBank/DDBJ whole genome shotgun (WGS) entry which is preliminary data.</text>
</comment>
<dbReference type="EMBL" id="JGVR01000024">
    <property type="protein sequence ID" value="KEZ17216.1"/>
    <property type="molecule type" value="Genomic_DNA"/>
</dbReference>
<dbReference type="PATRIC" id="fig|13690.10.peg.3803"/>
<proteinExistence type="predicted"/>
<name>A0A084EGX4_SPHYA</name>
<sequence length="82" mass="8459">MSEMIERVALAIAERGGCGSLCTFDVGKCCCRLDARAAIAAMRYSDADEAIAIKSGQAIGVDAVLAIEAHDAWIDAALVGEG</sequence>
<reference evidence="1 2" key="1">
    <citation type="submission" date="2014-03" db="EMBL/GenBank/DDBJ databases">
        <title>Genome sequence of Sphingobium yanoikuyae B1.</title>
        <authorList>
            <person name="Gan H.M."/>
            <person name="Gan H.Y."/>
            <person name="Savka M.A."/>
        </authorList>
    </citation>
    <scope>NUCLEOTIDE SEQUENCE [LARGE SCALE GENOMIC DNA]</scope>
    <source>
        <strain evidence="1 2">B1</strain>
    </source>
</reference>
<dbReference type="Proteomes" id="UP000028534">
    <property type="component" value="Unassembled WGS sequence"/>
</dbReference>
<evidence type="ECO:0000313" key="2">
    <source>
        <dbReference type="Proteomes" id="UP000028534"/>
    </source>
</evidence>
<gene>
    <name evidence="1" type="ORF">CP98_03715</name>
</gene>
<accession>A0A084EGX4</accession>
<protein>
    <submittedName>
        <fullName evidence="1">Uncharacterized protein</fullName>
    </submittedName>
</protein>
<organism evidence="1 2">
    <name type="scientific">Sphingobium yanoikuyae</name>
    <name type="common">Sphingomonas yanoikuyae</name>
    <dbReference type="NCBI Taxonomy" id="13690"/>
    <lineage>
        <taxon>Bacteria</taxon>
        <taxon>Pseudomonadati</taxon>
        <taxon>Pseudomonadota</taxon>
        <taxon>Alphaproteobacteria</taxon>
        <taxon>Sphingomonadales</taxon>
        <taxon>Sphingomonadaceae</taxon>
        <taxon>Sphingobium</taxon>
    </lineage>
</organism>
<evidence type="ECO:0000313" key="1">
    <source>
        <dbReference type="EMBL" id="KEZ17216.1"/>
    </source>
</evidence>
<dbReference type="RefSeq" id="WP_037521451.1">
    <property type="nucleotide sequence ID" value="NZ_JGVR01000024.1"/>
</dbReference>